<feature type="transmembrane region" description="Helical" evidence="10">
    <location>
        <begin position="133"/>
        <end position="155"/>
    </location>
</feature>
<dbReference type="Proteomes" id="UP000499080">
    <property type="component" value="Unassembled WGS sequence"/>
</dbReference>
<evidence type="ECO:0000256" key="4">
    <source>
        <dbReference type="ARBA" id="ARBA00022692"/>
    </source>
</evidence>
<reference evidence="11 12" key="1">
    <citation type="journal article" date="2019" name="Sci. Rep.">
        <title>Orb-weaving spider Araneus ventricosus genome elucidates the spidroin gene catalogue.</title>
        <authorList>
            <person name="Kono N."/>
            <person name="Nakamura H."/>
            <person name="Ohtoshi R."/>
            <person name="Moran D.A.P."/>
            <person name="Shinohara A."/>
            <person name="Yoshida Y."/>
            <person name="Fujiwara M."/>
            <person name="Mori M."/>
            <person name="Tomita M."/>
            <person name="Arakawa K."/>
        </authorList>
    </citation>
    <scope>NUCLEOTIDE SEQUENCE [LARGE SCALE GENOMIC DNA]</scope>
</reference>
<comment type="subcellular location">
    <subcellularLocation>
        <location evidence="1">Membrane</location>
        <topology evidence="1">Multi-pass membrane protein</topology>
    </subcellularLocation>
</comment>
<proteinExistence type="inferred from homology"/>
<keyword evidence="4 10" id="KW-0812">Transmembrane</keyword>
<dbReference type="GO" id="GO:0042761">
    <property type="term" value="P:very long-chain fatty acid biosynthetic process"/>
    <property type="evidence" value="ECO:0007669"/>
    <property type="project" value="TreeGrafter"/>
</dbReference>
<feature type="transmembrane region" description="Helical" evidence="10">
    <location>
        <begin position="176"/>
        <end position="194"/>
    </location>
</feature>
<evidence type="ECO:0000256" key="8">
    <source>
        <dbReference type="ARBA" id="ARBA00023136"/>
    </source>
</evidence>
<dbReference type="GO" id="GO:0009922">
    <property type="term" value="F:fatty acid elongase activity"/>
    <property type="evidence" value="ECO:0007669"/>
    <property type="project" value="UniProtKB-EC"/>
</dbReference>
<evidence type="ECO:0000256" key="3">
    <source>
        <dbReference type="ARBA" id="ARBA00022679"/>
    </source>
</evidence>
<dbReference type="OrthoDB" id="6417178at2759"/>
<comment type="caution">
    <text evidence="11">The sequence shown here is derived from an EMBL/GenBank/DDBJ whole genome shotgun (WGS) entry which is preliminary data.</text>
</comment>
<dbReference type="AlphaFoldDB" id="A0A4Y2LJX8"/>
<dbReference type="GO" id="GO:0034626">
    <property type="term" value="P:fatty acid elongation, polyunsaturated fatty acid"/>
    <property type="evidence" value="ECO:0007669"/>
    <property type="project" value="TreeGrafter"/>
</dbReference>
<dbReference type="InterPro" id="IPR002076">
    <property type="entry name" value="ELO_fam"/>
</dbReference>
<dbReference type="EMBL" id="BGPR01005813">
    <property type="protein sequence ID" value="GBN13637.1"/>
    <property type="molecule type" value="Genomic_DNA"/>
</dbReference>
<keyword evidence="2 10" id="KW-0444">Lipid biosynthesis</keyword>
<gene>
    <name evidence="11" type="primary">ELOVL7_8</name>
    <name evidence="11" type="ORF">AVEN_173309_1</name>
</gene>
<dbReference type="EC" id="2.3.1.199" evidence="10"/>
<dbReference type="GO" id="GO:0030148">
    <property type="term" value="P:sphingolipid biosynthetic process"/>
    <property type="evidence" value="ECO:0007669"/>
    <property type="project" value="TreeGrafter"/>
</dbReference>
<evidence type="ECO:0000256" key="5">
    <source>
        <dbReference type="ARBA" id="ARBA00022832"/>
    </source>
</evidence>
<feature type="transmembrane region" description="Helical" evidence="10">
    <location>
        <begin position="81"/>
        <end position="101"/>
    </location>
</feature>
<comment type="catalytic activity">
    <reaction evidence="10">
        <text>a very-long-chain acyl-CoA + malonyl-CoA + H(+) = a very-long-chain 3-oxoacyl-CoA + CO2 + CoA</text>
        <dbReference type="Rhea" id="RHEA:32727"/>
        <dbReference type="ChEBI" id="CHEBI:15378"/>
        <dbReference type="ChEBI" id="CHEBI:16526"/>
        <dbReference type="ChEBI" id="CHEBI:57287"/>
        <dbReference type="ChEBI" id="CHEBI:57384"/>
        <dbReference type="ChEBI" id="CHEBI:90725"/>
        <dbReference type="ChEBI" id="CHEBI:90736"/>
        <dbReference type="EC" id="2.3.1.199"/>
    </reaction>
</comment>
<evidence type="ECO:0000256" key="1">
    <source>
        <dbReference type="ARBA" id="ARBA00004141"/>
    </source>
</evidence>
<evidence type="ECO:0000256" key="2">
    <source>
        <dbReference type="ARBA" id="ARBA00022516"/>
    </source>
</evidence>
<evidence type="ECO:0000256" key="10">
    <source>
        <dbReference type="RuleBase" id="RU361115"/>
    </source>
</evidence>
<evidence type="ECO:0000313" key="11">
    <source>
        <dbReference type="EMBL" id="GBN13637.1"/>
    </source>
</evidence>
<evidence type="ECO:0000313" key="12">
    <source>
        <dbReference type="Proteomes" id="UP000499080"/>
    </source>
</evidence>
<comment type="similarity">
    <text evidence="10">Belongs to the ELO family.</text>
</comment>
<organism evidence="11 12">
    <name type="scientific">Araneus ventricosus</name>
    <name type="common">Orbweaver spider</name>
    <name type="synonym">Epeira ventricosa</name>
    <dbReference type="NCBI Taxonomy" id="182803"/>
    <lineage>
        <taxon>Eukaryota</taxon>
        <taxon>Metazoa</taxon>
        <taxon>Ecdysozoa</taxon>
        <taxon>Arthropoda</taxon>
        <taxon>Chelicerata</taxon>
        <taxon>Arachnida</taxon>
        <taxon>Araneae</taxon>
        <taxon>Araneomorphae</taxon>
        <taxon>Entelegynae</taxon>
        <taxon>Araneoidea</taxon>
        <taxon>Araneidae</taxon>
        <taxon>Araneus</taxon>
    </lineage>
</organism>
<keyword evidence="8 10" id="KW-0472">Membrane</keyword>
<protein>
    <recommendedName>
        <fullName evidence="10">Elongation of very long chain fatty acids protein</fullName>
        <ecNumber evidence="10">2.3.1.199</ecNumber>
    </recommendedName>
    <alternativeName>
        <fullName evidence="10">Very-long-chain 3-oxoacyl-CoA synthase</fullName>
    </alternativeName>
</protein>
<evidence type="ECO:0000256" key="6">
    <source>
        <dbReference type="ARBA" id="ARBA00022989"/>
    </source>
</evidence>
<feature type="transmembrane region" description="Helical" evidence="10">
    <location>
        <begin position="6"/>
        <end position="22"/>
    </location>
</feature>
<feature type="transmembrane region" description="Helical" evidence="10">
    <location>
        <begin position="108"/>
        <end position="127"/>
    </location>
</feature>
<dbReference type="GO" id="GO:0034625">
    <property type="term" value="P:fatty acid elongation, monounsaturated fatty acid"/>
    <property type="evidence" value="ECO:0007669"/>
    <property type="project" value="TreeGrafter"/>
</dbReference>
<name>A0A4Y2LJX8_ARAVE</name>
<evidence type="ECO:0000256" key="9">
    <source>
        <dbReference type="ARBA" id="ARBA00023160"/>
    </source>
</evidence>
<dbReference type="GO" id="GO:0019367">
    <property type="term" value="P:fatty acid elongation, saturated fatty acid"/>
    <property type="evidence" value="ECO:0007669"/>
    <property type="project" value="TreeGrafter"/>
</dbReference>
<dbReference type="GO" id="GO:0005789">
    <property type="term" value="C:endoplasmic reticulum membrane"/>
    <property type="evidence" value="ECO:0007669"/>
    <property type="project" value="TreeGrafter"/>
</dbReference>
<evidence type="ECO:0000256" key="7">
    <source>
        <dbReference type="ARBA" id="ARBA00023098"/>
    </source>
</evidence>
<sequence length="226" mass="26698">MLPSIIIGYILFATWIGPSLMNTRKPFSLRKVMVAYNFFEVVVNAYIFQWIFSVLIKNRHVHCLPHDDPRYLSAYQKNLPLWWFILLNKMSELLDTVFFVLRKKWNQLSGLHVTHHSTICLLIWWFMRNPSGSGIYCFIVLGINIAVHCVMYTYYALSSLGPHMDKYLWWKKHLTAFQIGQFIFDMAYVFIEFLTGCEKAGAGEIFTLAFISFLLMLFLNLYKKKY</sequence>
<keyword evidence="6 10" id="KW-1133">Transmembrane helix</keyword>
<dbReference type="PANTHER" id="PTHR11157">
    <property type="entry name" value="FATTY ACID ACYL TRANSFERASE-RELATED"/>
    <property type="match status" value="1"/>
</dbReference>
<keyword evidence="3 10" id="KW-0808">Transferase</keyword>
<feature type="transmembrane region" description="Helical" evidence="10">
    <location>
        <begin position="34"/>
        <end position="52"/>
    </location>
</feature>
<keyword evidence="5 10" id="KW-0276">Fatty acid metabolism</keyword>
<keyword evidence="9 10" id="KW-0275">Fatty acid biosynthesis</keyword>
<feature type="transmembrane region" description="Helical" evidence="10">
    <location>
        <begin position="200"/>
        <end position="222"/>
    </location>
</feature>
<accession>A0A4Y2LJX8</accession>
<keyword evidence="7 10" id="KW-0443">Lipid metabolism</keyword>
<keyword evidence="12" id="KW-1185">Reference proteome</keyword>
<dbReference type="Pfam" id="PF01151">
    <property type="entry name" value="ELO"/>
    <property type="match status" value="1"/>
</dbReference>